<evidence type="ECO:0000259" key="2">
    <source>
        <dbReference type="Pfam" id="PF19289"/>
    </source>
</evidence>
<comment type="caution">
    <text evidence="3">The sequence shown here is derived from an EMBL/GenBank/DDBJ whole genome shotgun (WGS) entry which is preliminary data.</text>
</comment>
<organism evidence="3 4">
    <name type="scientific">Ramlibacter albus</name>
    <dbReference type="NCBI Taxonomy" id="2079448"/>
    <lineage>
        <taxon>Bacteria</taxon>
        <taxon>Pseudomonadati</taxon>
        <taxon>Pseudomonadota</taxon>
        <taxon>Betaproteobacteria</taxon>
        <taxon>Burkholderiales</taxon>
        <taxon>Comamonadaceae</taxon>
        <taxon>Ramlibacter</taxon>
    </lineage>
</organism>
<dbReference type="InterPro" id="IPR051463">
    <property type="entry name" value="Peptidase_U62_metallo"/>
</dbReference>
<dbReference type="AlphaFoldDB" id="A0A923M792"/>
<dbReference type="SUPFAM" id="SSF111283">
    <property type="entry name" value="Putative modulator of DNA gyrase, PmbA/TldD"/>
    <property type="match status" value="1"/>
</dbReference>
<keyword evidence="4" id="KW-1185">Reference proteome</keyword>
<protein>
    <submittedName>
        <fullName evidence="3">TldD/PmbA family protein</fullName>
    </submittedName>
</protein>
<dbReference type="Gene3D" id="3.30.2290.10">
    <property type="entry name" value="PmbA/TldD superfamily"/>
    <property type="match status" value="1"/>
</dbReference>
<dbReference type="RefSeq" id="WP_187081498.1">
    <property type="nucleotide sequence ID" value="NZ_JACORU010000003.1"/>
</dbReference>
<dbReference type="Proteomes" id="UP000596827">
    <property type="component" value="Unassembled WGS sequence"/>
</dbReference>
<dbReference type="InterPro" id="IPR036059">
    <property type="entry name" value="TldD/PmbA_sf"/>
</dbReference>
<proteinExistence type="inferred from homology"/>
<name>A0A923M792_9BURK</name>
<dbReference type="InterPro" id="IPR045569">
    <property type="entry name" value="Metalloprtase-TldD/E_C"/>
</dbReference>
<accession>A0A923M792</accession>
<evidence type="ECO:0000256" key="1">
    <source>
        <dbReference type="ARBA" id="ARBA00005836"/>
    </source>
</evidence>
<dbReference type="GO" id="GO:0005829">
    <property type="term" value="C:cytosol"/>
    <property type="evidence" value="ECO:0007669"/>
    <property type="project" value="TreeGrafter"/>
</dbReference>
<feature type="domain" description="Metalloprotease TldD/E C-terminal" evidence="2">
    <location>
        <begin position="215"/>
        <end position="445"/>
    </location>
</feature>
<reference evidence="3" key="1">
    <citation type="submission" date="2020-08" db="EMBL/GenBank/DDBJ databases">
        <title>Ramlibacter sp. GTP1 16S ribosomal RNA gene genome sequencing and assembly.</title>
        <authorList>
            <person name="Kang M."/>
        </authorList>
    </citation>
    <scope>NUCLEOTIDE SEQUENCE</scope>
    <source>
        <strain evidence="3">GTP1</strain>
    </source>
</reference>
<dbReference type="EMBL" id="JACORU010000003">
    <property type="protein sequence ID" value="MBC5765046.1"/>
    <property type="molecule type" value="Genomic_DNA"/>
</dbReference>
<gene>
    <name evidence="3" type="ORF">H8R02_11325</name>
</gene>
<dbReference type="PANTHER" id="PTHR30624:SF0">
    <property type="entry name" value="METALLOPROTEASE SLR0863"/>
    <property type="match status" value="1"/>
</dbReference>
<dbReference type="GO" id="GO:0008237">
    <property type="term" value="F:metallopeptidase activity"/>
    <property type="evidence" value="ECO:0007669"/>
    <property type="project" value="InterPro"/>
</dbReference>
<dbReference type="Pfam" id="PF19289">
    <property type="entry name" value="PmbA_TldD_3rd"/>
    <property type="match status" value="1"/>
</dbReference>
<comment type="similarity">
    <text evidence="1">Belongs to the peptidase U62 family.</text>
</comment>
<dbReference type="GO" id="GO:0006508">
    <property type="term" value="P:proteolysis"/>
    <property type="evidence" value="ECO:0007669"/>
    <property type="project" value="InterPro"/>
</dbReference>
<sequence length="447" mass="47803">MTYLETRRHELRTRRLLMVDGNLMANSQAAEGATSARVNAGGYWGFASSSDGGGETLARVTDQAQRNAAAMARFGARDTTPLPGGAYTGRHEVTGRPGISQAEAIERLEAVTAWCRQRYPQLKSVRIMAHEEHHSKQVANSLGADALNTIGRAVWLVDMVATGKDGAPVEVREILSTRGTFADLDVTPEALAPRLDELHGHLRAKCEAVPARGGVHTVVIGPNIAGVLAHEAMGHPCEADIVRGGAVTRELVGQRVASELVTMVDAAHTFQGRQCLVPVYCDDEGTPARDAVIIKDGVLMEFMSNREAAAQMGIPATGNARAYAPSDEPLIRMRNTFFVPGTSKLEDMIAGVDDGYLMLHRGNGQADTTTEFMFGITLGYEIKNGKVGRAIRDTTVSGSAIKVLQSTDAVSDDMYWATAGYCGKKQPMVVSMGGPAMRVKMHVGGQA</sequence>
<dbReference type="InterPro" id="IPR035068">
    <property type="entry name" value="TldD/PmbA_N"/>
</dbReference>
<dbReference type="PANTHER" id="PTHR30624">
    <property type="entry name" value="UNCHARACTERIZED PROTEIN TLDD AND PMBA"/>
    <property type="match status" value="1"/>
</dbReference>
<evidence type="ECO:0000313" key="3">
    <source>
        <dbReference type="EMBL" id="MBC5765046.1"/>
    </source>
</evidence>
<evidence type="ECO:0000313" key="4">
    <source>
        <dbReference type="Proteomes" id="UP000596827"/>
    </source>
</evidence>